<name>A0A1H9S0G9_FLAFI</name>
<gene>
    <name evidence="1" type="ORF">SAMN05444355_1351</name>
</gene>
<reference evidence="2" key="1">
    <citation type="submission" date="2016-10" db="EMBL/GenBank/DDBJ databases">
        <authorList>
            <person name="Varghese N."/>
            <person name="Submissions S."/>
        </authorList>
    </citation>
    <scope>NUCLEOTIDE SEQUENCE [LARGE SCALE GENOMIC DNA]</scope>
    <source>
        <strain evidence="2">DSM 15719</strain>
    </source>
</reference>
<dbReference type="EMBL" id="FOFZ01000035">
    <property type="protein sequence ID" value="SER78532.1"/>
    <property type="molecule type" value="Genomic_DNA"/>
</dbReference>
<dbReference type="Proteomes" id="UP000183658">
    <property type="component" value="Unassembled WGS sequence"/>
</dbReference>
<evidence type="ECO:0000313" key="2">
    <source>
        <dbReference type="Proteomes" id="UP000183658"/>
    </source>
</evidence>
<evidence type="ECO:0000313" key="1">
    <source>
        <dbReference type="EMBL" id="SER78532.1"/>
    </source>
</evidence>
<organism evidence="1 2">
    <name type="scientific">Flavobacterium frigoris</name>
    <dbReference type="NCBI Taxonomy" id="229204"/>
    <lineage>
        <taxon>Bacteria</taxon>
        <taxon>Pseudomonadati</taxon>
        <taxon>Bacteroidota</taxon>
        <taxon>Flavobacteriia</taxon>
        <taxon>Flavobacteriales</taxon>
        <taxon>Flavobacteriaceae</taxon>
        <taxon>Flavobacterium</taxon>
    </lineage>
</organism>
<sequence length="30" mass="3200">TVISVFSPFNIAFASPTPINKLATLNIILP</sequence>
<protein>
    <submittedName>
        <fullName evidence="1">Uncharacterized protein</fullName>
    </submittedName>
</protein>
<feature type="non-terminal residue" evidence="1">
    <location>
        <position position="1"/>
    </location>
</feature>
<proteinExistence type="predicted"/>
<accession>A0A1H9S0G9</accession>
<dbReference type="AlphaFoldDB" id="A0A1H9S0G9"/>
<keyword evidence="2" id="KW-1185">Reference proteome</keyword>